<evidence type="ECO:0000256" key="1">
    <source>
        <dbReference type="SAM" id="MobiDB-lite"/>
    </source>
</evidence>
<feature type="region of interest" description="Disordered" evidence="1">
    <location>
        <begin position="362"/>
        <end position="382"/>
    </location>
</feature>
<dbReference type="PROSITE" id="PS51470">
    <property type="entry name" value="FG_GAP"/>
    <property type="match status" value="2"/>
</dbReference>
<dbReference type="InterPro" id="IPR001254">
    <property type="entry name" value="Trypsin_dom"/>
</dbReference>
<dbReference type="RefSeq" id="WP_192864843.1">
    <property type="nucleotide sequence ID" value="NZ_JADAQT010000108.1"/>
</dbReference>
<dbReference type="InterPro" id="IPR013519">
    <property type="entry name" value="Int_alpha_beta-p"/>
</dbReference>
<dbReference type="Gene3D" id="2.40.10.10">
    <property type="entry name" value="Trypsin-like serine proteases"/>
    <property type="match status" value="1"/>
</dbReference>
<feature type="signal peptide" evidence="2">
    <location>
        <begin position="1"/>
        <end position="26"/>
    </location>
</feature>
<dbReference type="SMART" id="SM00191">
    <property type="entry name" value="Int_alpha"/>
    <property type="match status" value="4"/>
</dbReference>
<protein>
    <submittedName>
        <fullName evidence="4">Trypsin-like serine protease</fullName>
    </submittedName>
</protein>
<gene>
    <name evidence="4" type="ORF">IHE71_21675</name>
</gene>
<feature type="domain" description="Peptidase S1" evidence="3">
    <location>
        <begin position="32"/>
        <end position="253"/>
    </location>
</feature>
<dbReference type="Gene3D" id="2.130.10.130">
    <property type="entry name" value="Integrin alpha, N-terminal"/>
    <property type="match status" value="2"/>
</dbReference>
<evidence type="ECO:0000256" key="2">
    <source>
        <dbReference type="SAM" id="SignalP"/>
    </source>
</evidence>
<dbReference type="PANTHER" id="PTHR36220:SF1">
    <property type="entry name" value="GAMMA TUBULIN COMPLEX COMPONENT C-TERMINAL DOMAIN-CONTAINING PROTEIN"/>
    <property type="match status" value="1"/>
</dbReference>
<dbReference type="SMART" id="SM00020">
    <property type="entry name" value="Tryp_SPc"/>
    <property type="match status" value="1"/>
</dbReference>
<sequence length="734" mass="73524">MTGIGRATRAAIAAAAGVALVAPVLAAPASAVVGTTDGHASYAFTARLDIGDGRRACSGALVADRWILTAASCFADDPSAGLDVPAGRPELSTVATVGRVDLTGTAGQERQVIELVPHESRDLVMARLDLAVPGVDPVAIASSAPTTADALRLAGFGRTATEWAPLALHTAPFGVDAVADGDVTITGSGGASACAGDTGGPLLRDTAGGPELVAVVSRSWRAGCWGADPAETRNTAIGVRADDVSGWITTTIGKPRIVDFDCDGVRDIAIADPEATVDGAARGGAVRIVYGGSGETALISQASPGVTGGSEPNDRFGYSIATFDGNQDGCTDLVVSTPYESVDGARETGWVEIVHGARDGLTHGPADITHRQGYGEGSLGASAPEDGDLLGYSLAAGHTSDGTPWLVMGVPGEDLSSVADGGMIFYCLGSAPPRAVHQDKDGVLGVGEAGDRFGETVTGDGRFFVAGTPHEAVGSDDASGIVHLFRHELRSDGLPVPITQIHQDTGGVSGVSEPGDEFGGALDMTEYRPSGAASPVDSLLAIGSPGEAITYNSTGRDDAGRAVVLHLRSSGGWTQVGGINQATEGVSSSPESFDHFGASVAIASTDPADASGDTMVLTVGAPDEDLNGHDDAGDVHVFPGLDSFQGPVTDEFQLVPGQGGLPGSDGAGQRLGQALTATDEHLYVGMPDGPSASGAVHAIPWSNVTGGTAGAVTTFQPGAGGIPAGGVAFGSSIQ</sequence>
<organism evidence="4 5">
    <name type="scientific">Myceligenerans pegani</name>
    <dbReference type="NCBI Taxonomy" id="2776917"/>
    <lineage>
        <taxon>Bacteria</taxon>
        <taxon>Bacillati</taxon>
        <taxon>Actinomycetota</taxon>
        <taxon>Actinomycetes</taxon>
        <taxon>Micrococcales</taxon>
        <taxon>Promicromonosporaceae</taxon>
        <taxon>Myceligenerans</taxon>
    </lineage>
</organism>
<accession>A0ABR9N3S7</accession>
<comment type="caution">
    <text evidence="4">The sequence shown here is derived from an EMBL/GenBank/DDBJ whole genome shotgun (WGS) entry which is preliminary data.</text>
</comment>
<evidence type="ECO:0000259" key="3">
    <source>
        <dbReference type="PROSITE" id="PS50240"/>
    </source>
</evidence>
<feature type="chain" id="PRO_5046580993" evidence="2">
    <location>
        <begin position="27"/>
        <end position="734"/>
    </location>
</feature>
<dbReference type="PRINTS" id="PR00722">
    <property type="entry name" value="CHYMOTRYPSIN"/>
</dbReference>
<reference evidence="4 5" key="1">
    <citation type="submission" date="2020-10" db="EMBL/GenBank/DDBJ databases">
        <title>Myceligenerans pegani sp. nov., an endophytic actinomycete isolated from Peganum harmala L. in Xinjiang, China.</title>
        <authorList>
            <person name="Xin L."/>
        </authorList>
    </citation>
    <scope>NUCLEOTIDE SEQUENCE [LARGE SCALE GENOMIC DNA]</scope>
    <source>
        <strain evidence="4 5">TRM65318</strain>
    </source>
</reference>
<evidence type="ECO:0000313" key="5">
    <source>
        <dbReference type="Proteomes" id="UP000625527"/>
    </source>
</evidence>
<dbReference type="EMBL" id="JADAQT010000108">
    <property type="protein sequence ID" value="MBE1878309.1"/>
    <property type="molecule type" value="Genomic_DNA"/>
</dbReference>
<dbReference type="SUPFAM" id="SSF50494">
    <property type="entry name" value="Trypsin-like serine proteases"/>
    <property type="match status" value="1"/>
</dbReference>
<proteinExistence type="predicted"/>
<keyword evidence="5" id="KW-1185">Reference proteome</keyword>
<dbReference type="Proteomes" id="UP000625527">
    <property type="component" value="Unassembled WGS sequence"/>
</dbReference>
<keyword evidence="2" id="KW-0732">Signal</keyword>
<dbReference type="InterPro" id="IPR009003">
    <property type="entry name" value="Peptidase_S1_PA"/>
</dbReference>
<dbReference type="PANTHER" id="PTHR36220">
    <property type="entry name" value="UNNAMED PRODUCT"/>
    <property type="match status" value="1"/>
</dbReference>
<name>A0ABR9N3S7_9MICO</name>
<evidence type="ECO:0000313" key="4">
    <source>
        <dbReference type="EMBL" id="MBE1878309.1"/>
    </source>
</evidence>
<dbReference type="Pfam" id="PF00089">
    <property type="entry name" value="Trypsin"/>
    <property type="match status" value="1"/>
</dbReference>
<dbReference type="InterPro" id="IPR001314">
    <property type="entry name" value="Peptidase_S1A"/>
</dbReference>
<dbReference type="PROSITE" id="PS50240">
    <property type="entry name" value="TRYPSIN_DOM"/>
    <property type="match status" value="1"/>
</dbReference>
<dbReference type="SUPFAM" id="SSF69318">
    <property type="entry name" value="Integrin alpha N-terminal domain"/>
    <property type="match status" value="1"/>
</dbReference>
<dbReference type="InterPro" id="IPR043504">
    <property type="entry name" value="Peptidase_S1_PA_chymotrypsin"/>
</dbReference>
<dbReference type="InterPro" id="IPR028994">
    <property type="entry name" value="Integrin_alpha_N"/>
</dbReference>